<sequence length="305" mass="35624">MEVILLVMTRKRWNVSIVISWDILLESAEILGVKRTGNRSQDSSRRTVNVEESSSKAMLAIDGTWIDWSYMADEEASTNFALMLFRLSEVISVNTVKGKRMTSAVREQGINTVKPTAYWEWRPKSNDPPLSKGYTLGSREDNLKLIELMDLWAKLIDKVNILENALKQSKESHAQTLTMLMKKVKRLEDKLNLVQERFKDHPLKGHDLDLWGDLRMIFDPNEEDDIWLNQQYWELLRWKLHEYRGVQSFFLDGTSIQINMLVEKKYPLKKEILEKMTNLKIEAEEDSNMAIELIKFIKSQIAEQS</sequence>
<evidence type="ECO:0000256" key="1">
    <source>
        <dbReference type="SAM" id="Coils"/>
    </source>
</evidence>
<comment type="caution">
    <text evidence="2">The sequence shown here is derived from an EMBL/GenBank/DDBJ whole genome shotgun (WGS) entry which is preliminary data.</text>
</comment>
<evidence type="ECO:0000313" key="3">
    <source>
        <dbReference type="Proteomes" id="UP001151760"/>
    </source>
</evidence>
<keyword evidence="3" id="KW-1185">Reference proteome</keyword>
<proteinExistence type="predicted"/>
<dbReference type="EMBL" id="BQNB010019018">
    <property type="protein sequence ID" value="GJT80714.1"/>
    <property type="molecule type" value="Genomic_DNA"/>
</dbReference>
<evidence type="ECO:0000313" key="2">
    <source>
        <dbReference type="EMBL" id="GJT80714.1"/>
    </source>
</evidence>
<feature type="coiled-coil region" evidence="1">
    <location>
        <begin position="170"/>
        <end position="197"/>
    </location>
</feature>
<accession>A0ABQ5GZM1</accession>
<protein>
    <submittedName>
        <fullName evidence="2">Uncharacterized protein</fullName>
    </submittedName>
</protein>
<dbReference type="Proteomes" id="UP001151760">
    <property type="component" value="Unassembled WGS sequence"/>
</dbReference>
<keyword evidence="1" id="KW-0175">Coiled coil</keyword>
<organism evidence="2 3">
    <name type="scientific">Tanacetum coccineum</name>
    <dbReference type="NCBI Taxonomy" id="301880"/>
    <lineage>
        <taxon>Eukaryota</taxon>
        <taxon>Viridiplantae</taxon>
        <taxon>Streptophyta</taxon>
        <taxon>Embryophyta</taxon>
        <taxon>Tracheophyta</taxon>
        <taxon>Spermatophyta</taxon>
        <taxon>Magnoliopsida</taxon>
        <taxon>eudicotyledons</taxon>
        <taxon>Gunneridae</taxon>
        <taxon>Pentapetalae</taxon>
        <taxon>asterids</taxon>
        <taxon>campanulids</taxon>
        <taxon>Asterales</taxon>
        <taxon>Asteraceae</taxon>
        <taxon>Asteroideae</taxon>
        <taxon>Anthemideae</taxon>
        <taxon>Anthemidinae</taxon>
        <taxon>Tanacetum</taxon>
    </lineage>
</organism>
<gene>
    <name evidence="2" type="ORF">Tco_1055056</name>
</gene>
<reference evidence="2" key="2">
    <citation type="submission" date="2022-01" db="EMBL/GenBank/DDBJ databases">
        <authorList>
            <person name="Yamashiro T."/>
            <person name="Shiraishi A."/>
            <person name="Satake H."/>
            <person name="Nakayama K."/>
        </authorList>
    </citation>
    <scope>NUCLEOTIDE SEQUENCE</scope>
</reference>
<name>A0ABQ5GZM1_9ASTR</name>
<reference evidence="2" key="1">
    <citation type="journal article" date="2022" name="Int. J. Mol. Sci.">
        <title>Draft Genome of Tanacetum Coccineum: Genomic Comparison of Closely Related Tanacetum-Family Plants.</title>
        <authorList>
            <person name="Yamashiro T."/>
            <person name="Shiraishi A."/>
            <person name="Nakayama K."/>
            <person name="Satake H."/>
        </authorList>
    </citation>
    <scope>NUCLEOTIDE SEQUENCE</scope>
</reference>